<sequence>MNLTAQEIFALRTELIHQRRWNELAAHYAEDAVVDMPFALPEPVRLHGRPAIEAHLATAALAPLAFTVENVVIHQTADAEVIIAEYDYLLSVTTTGKTQRVSNIQLFRVRNGQIVETRDYHDHHRIRQALT</sequence>
<accession>A0A8J3Q9T3</accession>
<reference evidence="2" key="1">
    <citation type="submission" date="2021-01" db="EMBL/GenBank/DDBJ databases">
        <title>Whole genome shotgun sequence of Rhizocola hellebori NBRC 109834.</title>
        <authorList>
            <person name="Komaki H."/>
            <person name="Tamura T."/>
        </authorList>
    </citation>
    <scope>NUCLEOTIDE SEQUENCE</scope>
    <source>
        <strain evidence="2">NBRC 109834</strain>
    </source>
</reference>
<evidence type="ECO:0000313" key="2">
    <source>
        <dbReference type="EMBL" id="GIH06079.1"/>
    </source>
</evidence>
<dbReference type="Proteomes" id="UP000612899">
    <property type="component" value="Unassembled WGS sequence"/>
</dbReference>
<organism evidence="2 3">
    <name type="scientific">Rhizocola hellebori</name>
    <dbReference type="NCBI Taxonomy" id="1392758"/>
    <lineage>
        <taxon>Bacteria</taxon>
        <taxon>Bacillati</taxon>
        <taxon>Actinomycetota</taxon>
        <taxon>Actinomycetes</taxon>
        <taxon>Micromonosporales</taxon>
        <taxon>Micromonosporaceae</taxon>
        <taxon>Rhizocola</taxon>
    </lineage>
</organism>
<dbReference type="InterPro" id="IPR032710">
    <property type="entry name" value="NTF2-like_dom_sf"/>
</dbReference>
<feature type="domain" description="SnoaL-like" evidence="1">
    <location>
        <begin position="15"/>
        <end position="116"/>
    </location>
</feature>
<comment type="caution">
    <text evidence="2">The sequence shown here is derived from an EMBL/GenBank/DDBJ whole genome shotgun (WGS) entry which is preliminary data.</text>
</comment>
<dbReference type="SUPFAM" id="SSF54427">
    <property type="entry name" value="NTF2-like"/>
    <property type="match status" value="1"/>
</dbReference>
<evidence type="ECO:0000259" key="1">
    <source>
        <dbReference type="Pfam" id="PF12680"/>
    </source>
</evidence>
<dbReference type="AlphaFoldDB" id="A0A8J3Q9T3"/>
<evidence type="ECO:0000313" key="3">
    <source>
        <dbReference type="Proteomes" id="UP000612899"/>
    </source>
</evidence>
<dbReference type="RefSeq" id="WP_203909907.1">
    <property type="nucleotide sequence ID" value="NZ_BONY01000024.1"/>
</dbReference>
<dbReference type="InterPro" id="IPR037401">
    <property type="entry name" value="SnoaL-like"/>
</dbReference>
<keyword evidence="3" id="KW-1185">Reference proteome</keyword>
<dbReference type="Pfam" id="PF12680">
    <property type="entry name" value="SnoaL_2"/>
    <property type="match status" value="1"/>
</dbReference>
<protein>
    <recommendedName>
        <fullName evidence="1">SnoaL-like domain-containing protein</fullName>
    </recommendedName>
</protein>
<dbReference type="EMBL" id="BONY01000024">
    <property type="protein sequence ID" value="GIH06079.1"/>
    <property type="molecule type" value="Genomic_DNA"/>
</dbReference>
<dbReference type="Gene3D" id="3.10.450.50">
    <property type="match status" value="1"/>
</dbReference>
<proteinExistence type="predicted"/>
<gene>
    <name evidence="2" type="ORF">Rhe02_41460</name>
</gene>
<name>A0A8J3Q9T3_9ACTN</name>